<feature type="domain" description="RNase H type-1" evidence="1">
    <location>
        <begin position="59"/>
        <end position="121"/>
    </location>
</feature>
<keyword evidence="3" id="KW-1185">Reference proteome</keyword>
<dbReference type="AlphaFoldDB" id="A0A803PMR0"/>
<dbReference type="EnsemblPlants" id="evm.model.05.177">
    <property type="protein sequence ID" value="cds.evm.model.05.177"/>
    <property type="gene ID" value="evm.TU.05.177"/>
</dbReference>
<dbReference type="Proteomes" id="UP000596661">
    <property type="component" value="Chromosome 5"/>
</dbReference>
<proteinExistence type="predicted"/>
<organism evidence="2 3">
    <name type="scientific">Cannabis sativa</name>
    <name type="common">Hemp</name>
    <name type="synonym">Marijuana</name>
    <dbReference type="NCBI Taxonomy" id="3483"/>
    <lineage>
        <taxon>Eukaryota</taxon>
        <taxon>Viridiplantae</taxon>
        <taxon>Streptophyta</taxon>
        <taxon>Embryophyta</taxon>
        <taxon>Tracheophyta</taxon>
        <taxon>Spermatophyta</taxon>
        <taxon>Magnoliopsida</taxon>
        <taxon>eudicotyledons</taxon>
        <taxon>Gunneridae</taxon>
        <taxon>Pentapetalae</taxon>
        <taxon>rosids</taxon>
        <taxon>fabids</taxon>
        <taxon>Rosales</taxon>
        <taxon>Cannabaceae</taxon>
        <taxon>Cannabis</taxon>
    </lineage>
</organism>
<protein>
    <recommendedName>
        <fullName evidence="1">RNase H type-1 domain-containing protein</fullName>
    </recommendedName>
</protein>
<dbReference type="GO" id="GO:0004523">
    <property type="term" value="F:RNA-DNA hybrid ribonuclease activity"/>
    <property type="evidence" value="ECO:0007669"/>
    <property type="project" value="InterPro"/>
</dbReference>
<reference evidence="2" key="1">
    <citation type="submission" date="2018-11" db="EMBL/GenBank/DDBJ databases">
        <authorList>
            <person name="Grassa J C."/>
        </authorList>
    </citation>
    <scope>NUCLEOTIDE SEQUENCE [LARGE SCALE GENOMIC DNA]</scope>
</reference>
<dbReference type="InterPro" id="IPR002156">
    <property type="entry name" value="RNaseH_domain"/>
</dbReference>
<evidence type="ECO:0000313" key="3">
    <source>
        <dbReference type="Proteomes" id="UP000596661"/>
    </source>
</evidence>
<name>A0A803PMR0_CANSA</name>
<dbReference type="Pfam" id="PF13456">
    <property type="entry name" value="RVT_3"/>
    <property type="match status" value="1"/>
</dbReference>
<evidence type="ECO:0000313" key="2">
    <source>
        <dbReference type="EnsemblPlants" id="cds.evm.model.05.177"/>
    </source>
</evidence>
<dbReference type="GO" id="GO:0003676">
    <property type="term" value="F:nucleic acid binding"/>
    <property type="evidence" value="ECO:0007669"/>
    <property type="project" value="InterPro"/>
</dbReference>
<dbReference type="EMBL" id="UZAU01000409">
    <property type="status" value="NOT_ANNOTATED_CDS"/>
    <property type="molecule type" value="Genomic_DNA"/>
</dbReference>
<dbReference type="Gramene" id="evm.model.05.177">
    <property type="protein sequence ID" value="cds.evm.model.05.177"/>
    <property type="gene ID" value="evm.TU.05.177"/>
</dbReference>
<sequence length="130" mass="14632">MKTTMGSWLEGDGSWFVGWWFDGDGLGSWVDRSPVWPPPPDDWIKINCDVKVSCDSMCAMAIARIRSLYLWVATNLLNFSDPFIGEVAACLLAMETVVSQHHRFVLAESDSETVIKTLTGTELVIFWLIM</sequence>
<evidence type="ECO:0000259" key="1">
    <source>
        <dbReference type="Pfam" id="PF13456"/>
    </source>
</evidence>
<accession>A0A803PMR0</accession>
<reference evidence="2" key="2">
    <citation type="submission" date="2021-03" db="UniProtKB">
        <authorList>
            <consortium name="EnsemblPlants"/>
        </authorList>
    </citation>
    <scope>IDENTIFICATION</scope>
</reference>